<dbReference type="Proteomes" id="UP000284403">
    <property type="component" value="Unassembled WGS sequence"/>
</dbReference>
<dbReference type="AlphaFoldDB" id="A0A3R7KU32"/>
<evidence type="ECO:0000256" key="1">
    <source>
        <dbReference type="SAM" id="Phobius"/>
    </source>
</evidence>
<name>A0A3R7KU32_9TRYP</name>
<feature type="transmembrane region" description="Helical" evidence="1">
    <location>
        <begin position="16"/>
        <end position="35"/>
    </location>
</feature>
<accession>A0A3R7KU32</accession>
<evidence type="ECO:0000313" key="2">
    <source>
        <dbReference type="EMBL" id="RNF01384.1"/>
    </source>
</evidence>
<comment type="caution">
    <text evidence="2">The sequence shown here is derived from an EMBL/GenBank/DDBJ whole genome shotgun (WGS) entry which is preliminary data.</text>
</comment>
<reference evidence="2 3" key="1">
    <citation type="journal article" date="2018" name="BMC Genomics">
        <title>Genomic comparison of Trypanosoma conorhini and Trypanosoma rangeli to Trypanosoma cruzi strains of high and low virulence.</title>
        <authorList>
            <person name="Bradwell K.R."/>
            <person name="Koparde V.N."/>
            <person name="Matveyev A.V."/>
            <person name="Serrano M.G."/>
            <person name="Alves J.M."/>
            <person name="Parikh H."/>
            <person name="Huang B."/>
            <person name="Lee V."/>
            <person name="Espinosa-Alvarez O."/>
            <person name="Ortiz P.A."/>
            <person name="Costa-Martins A.G."/>
            <person name="Teixeira M.M."/>
            <person name="Buck G.A."/>
        </authorList>
    </citation>
    <scope>NUCLEOTIDE SEQUENCE [LARGE SCALE GENOMIC DNA]</scope>
    <source>
        <strain evidence="2 3">025E</strain>
    </source>
</reference>
<evidence type="ECO:0000313" key="3">
    <source>
        <dbReference type="Proteomes" id="UP000284403"/>
    </source>
</evidence>
<dbReference type="GeneID" id="40322207"/>
<keyword evidence="1" id="KW-0812">Transmembrane</keyword>
<keyword evidence="3" id="KW-1185">Reference proteome</keyword>
<protein>
    <submittedName>
        <fullName evidence="2">Uncharacterized protein</fullName>
    </submittedName>
</protein>
<organism evidence="2 3">
    <name type="scientific">Trypanosoma conorhini</name>
    <dbReference type="NCBI Taxonomy" id="83891"/>
    <lineage>
        <taxon>Eukaryota</taxon>
        <taxon>Discoba</taxon>
        <taxon>Euglenozoa</taxon>
        <taxon>Kinetoplastea</taxon>
        <taxon>Metakinetoplastina</taxon>
        <taxon>Trypanosomatida</taxon>
        <taxon>Trypanosomatidae</taxon>
        <taxon>Trypanosoma</taxon>
    </lineage>
</organism>
<proteinExistence type="predicted"/>
<keyword evidence="1" id="KW-0472">Membrane</keyword>
<sequence length="119" mass="14450">MGARRKHAHLRLTEEMFWRLPSLFPGISYFILFFLPGQEFFLVEVLDEAGCHRRFLCLRRRCYAGGSEGREQGHRDENFHRYNFGRACSRLHDQLHHPHRMFFEEIYWPEGGRMHWKTP</sequence>
<dbReference type="EMBL" id="MKKU01000828">
    <property type="protein sequence ID" value="RNF01384.1"/>
    <property type="molecule type" value="Genomic_DNA"/>
</dbReference>
<dbReference type="RefSeq" id="XP_029224439.1">
    <property type="nucleotide sequence ID" value="XM_029375441.1"/>
</dbReference>
<keyword evidence="1" id="KW-1133">Transmembrane helix</keyword>
<gene>
    <name evidence="2" type="ORF">Tco025E_08596</name>
</gene>